<comment type="caution">
    <text evidence="2">The sequence shown here is derived from an EMBL/GenBank/DDBJ whole genome shotgun (WGS) entry which is preliminary data.</text>
</comment>
<reference evidence="2 3" key="1">
    <citation type="journal article" date="2017" name="Curr. Biol.">
        <title>Genome architecture and evolution of a unichromosomal asexual nematode.</title>
        <authorList>
            <person name="Fradin H."/>
            <person name="Zegar C."/>
            <person name="Gutwein M."/>
            <person name="Lucas J."/>
            <person name="Kovtun M."/>
            <person name="Corcoran D."/>
            <person name="Baugh L.R."/>
            <person name="Kiontke K."/>
            <person name="Gunsalus K."/>
            <person name="Fitch D.H."/>
            <person name="Piano F."/>
        </authorList>
    </citation>
    <scope>NUCLEOTIDE SEQUENCE [LARGE SCALE GENOMIC DNA]</scope>
    <source>
        <strain evidence="2">PF1309</strain>
    </source>
</reference>
<name>A0A2A2L0Q5_9BILA</name>
<sequence>MDWEQQQNWRRWGFGILDDGDDGDTEKGPRRTARGRTGPRPYPDPWAGLRAATSENPEPTPNGRISEISGIKFALFILYRPNDVCVSEWRVSGDGWASSRRGGLQKPEKLQNQSGTSSKAATANAPRQKTMTAAR</sequence>
<gene>
    <name evidence="2" type="ORF">WR25_19092</name>
</gene>
<feature type="region of interest" description="Disordered" evidence="1">
    <location>
        <begin position="95"/>
        <end position="135"/>
    </location>
</feature>
<accession>A0A2A2L0Q5</accession>
<dbReference type="AlphaFoldDB" id="A0A2A2L0Q5"/>
<feature type="region of interest" description="Disordered" evidence="1">
    <location>
        <begin position="1"/>
        <end position="65"/>
    </location>
</feature>
<evidence type="ECO:0000313" key="2">
    <source>
        <dbReference type="EMBL" id="PAV79719.1"/>
    </source>
</evidence>
<dbReference type="Proteomes" id="UP000218231">
    <property type="component" value="Unassembled WGS sequence"/>
</dbReference>
<keyword evidence="3" id="KW-1185">Reference proteome</keyword>
<evidence type="ECO:0000256" key="1">
    <source>
        <dbReference type="SAM" id="MobiDB-lite"/>
    </source>
</evidence>
<dbReference type="EMBL" id="LIAE01007377">
    <property type="protein sequence ID" value="PAV79719.1"/>
    <property type="molecule type" value="Genomic_DNA"/>
</dbReference>
<evidence type="ECO:0000313" key="3">
    <source>
        <dbReference type="Proteomes" id="UP000218231"/>
    </source>
</evidence>
<proteinExistence type="predicted"/>
<protein>
    <submittedName>
        <fullName evidence="2">Uncharacterized protein</fullName>
    </submittedName>
</protein>
<feature type="compositionally biased region" description="Polar residues" evidence="1">
    <location>
        <begin position="110"/>
        <end position="135"/>
    </location>
</feature>
<organism evidence="2 3">
    <name type="scientific">Diploscapter pachys</name>
    <dbReference type="NCBI Taxonomy" id="2018661"/>
    <lineage>
        <taxon>Eukaryota</taxon>
        <taxon>Metazoa</taxon>
        <taxon>Ecdysozoa</taxon>
        <taxon>Nematoda</taxon>
        <taxon>Chromadorea</taxon>
        <taxon>Rhabditida</taxon>
        <taxon>Rhabditina</taxon>
        <taxon>Rhabditomorpha</taxon>
        <taxon>Rhabditoidea</taxon>
        <taxon>Rhabditidae</taxon>
        <taxon>Diploscapter</taxon>
    </lineage>
</organism>